<dbReference type="EMBL" id="UYRU01042884">
    <property type="protein sequence ID" value="VDK78562.1"/>
    <property type="molecule type" value="Genomic_DNA"/>
</dbReference>
<evidence type="ECO:0000313" key="2">
    <source>
        <dbReference type="Proteomes" id="UP000281553"/>
    </source>
</evidence>
<organism evidence="1 2">
    <name type="scientific">Dibothriocephalus latus</name>
    <name type="common">Fish tapeworm</name>
    <name type="synonym">Diphyllobothrium latum</name>
    <dbReference type="NCBI Taxonomy" id="60516"/>
    <lineage>
        <taxon>Eukaryota</taxon>
        <taxon>Metazoa</taxon>
        <taxon>Spiralia</taxon>
        <taxon>Lophotrochozoa</taxon>
        <taxon>Platyhelminthes</taxon>
        <taxon>Cestoda</taxon>
        <taxon>Eucestoda</taxon>
        <taxon>Diphyllobothriidea</taxon>
        <taxon>Diphyllobothriidae</taxon>
        <taxon>Dibothriocephalus</taxon>
    </lineage>
</organism>
<reference evidence="1 2" key="1">
    <citation type="submission" date="2018-11" db="EMBL/GenBank/DDBJ databases">
        <authorList>
            <consortium name="Pathogen Informatics"/>
        </authorList>
    </citation>
    <scope>NUCLEOTIDE SEQUENCE [LARGE SCALE GENOMIC DNA]</scope>
</reference>
<accession>A0A3P6SRT5</accession>
<keyword evidence="2" id="KW-1185">Reference proteome</keyword>
<evidence type="ECO:0000313" key="1">
    <source>
        <dbReference type="EMBL" id="VDK78562.1"/>
    </source>
</evidence>
<dbReference type="AlphaFoldDB" id="A0A3P6SRT5"/>
<sequence>MHPDLVASTSETVVTCEHTIGLQAIKVRPYDIIVVVDFLLLLLYTPPAQTITTKRIWFDGLDAAVLQAEEDVPPAKDNAEDKEVEELGRAPDPIEETRWWKAIIERVKRAVPIDVLGEK</sequence>
<dbReference type="Proteomes" id="UP000281553">
    <property type="component" value="Unassembled WGS sequence"/>
</dbReference>
<protein>
    <submittedName>
        <fullName evidence="1">Uncharacterized protein</fullName>
    </submittedName>
</protein>
<name>A0A3P6SRT5_DIBLA</name>
<proteinExistence type="predicted"/>
<gene>
    <name evidence="1" type="ORF">DILT_LOCUS2952</name>
</gene>